<name>A0ABS4IKF3_9BACI</name>
<proteinExistence type="predicted"/>
<evidence type="ECO:0000313" key="3">
    <source>
        <dbReference type="EMBL" id="MBP1971443.1"/>
    </source>
</evidence>
<evidence type="ECO:0008006" key="5">
    <source>
        <dbReference type="Google" id="ProtNLM"/>
    </source>
</evidence>
<sequence>MKKWMLTIVAGVMVLVLAACNDTAEPTAEIAETEEEESELTARDVYSKALESSEEMESAEVTMNMKQQIESEADSTALDMESNFDMQMTMDPLAVYQKGSTKMMIDGEAGMPEMEIEMYMIDDGIYLYSDQLGNWVKMDNASMDAVNAMAGEQPDPSEQLKMLEEYMDDLSFEQSDNEFILKLNADGEKFNDLVQDMMEDSLPPEMMDAMGEEDQEIMENLTMNSVSYEIFIDKESFDMNAFNMDMDMTMEAEGEALHIVQNMESDYSNINNVDLIEVPEDVKDSAVEE</sequence>
<reference evidence="3 4" key="1">
    <citation type="submission" date="2021-03" db="EMBL/GenBank/DDBJ databases">
        <title>Genomic Encyclopedia of Type Strains, Phase IV (KMG-IV): sequencing the most valuable type-strain genomes for metagenomic binning, comparative biology and taxonomic classification.</title>
        <authorList>
            <person name="Goeker M."/>
        </authorList>
    </citation>
    <scope>NUCLEOTIDE SEQUENCE [LARGE SCALE GENOMIC DNA]</scope>
    <source>
        <strain evidence="3 4">DSM 25609</strain>
    </source>
</reference>
<feature type="chain" id="PRO_5046505664" description="Lipoprotein" evidence="2">
    <location>
        <begin position="25"/>
        <end position="289"/>
    </location>
</feature>
<keyword evidence="4" id="KW-1185">Reference proteome</keyword>
<dbReference type="EMBL" id="JAGGKX010000026">
    <property type="protein sequence ID" value="MBP1971443.1"/>
    <property type="molecule type" value="Genomic_DNA"/>
</dbReference>
<accession>A0ABS4IKF3</accession>
<evidence type="ECO:0000256" key="1">
    <source>
        <dbReference type="SAM" id="MobiDB-lite"/>
    </source>
</evidence>
<dbReference type="Proteomes" id="UP001519345">
    <property type="component" value="Unassembled WGS sequence"/>
</dbReference>
<evidence type="ECO:0000313" key="4">
    <source>
        <dbReference type="Proteomes" id="UP001519345"/>
    </source>
</evidence>
<dbReference type="InterPro" id="IPR046720">
    <property type="entry name" value="DUF6612"/>
</dbReference>
<comment type="caution">
    <text evidence="3">The sequence shown here is derived from an EMBL/GenBank/DDBJ whole genome shotgun (WGS) entry which is preliminary data.</text>
</comment>
<dbReference type="Pfam" id="PF20316">
    <property type="entry name" value="DUF6612"/>
    <property type="match status" value="1"/>
</dbReference>
<dbReference type="RefSeq" id="WP_209464491.1">
    <property type="nucleotide sequence ID" value="NZ_CP110224.1"/>
</dbReference>
<protein>
    <recommendedName>
        <fullName evidence="5">Lipoprotein</fullName>
    </recommendedName>
</protein>
<feature type="region of interest" description="Disordered" evidence="1">
    <location>
        <begin position="28"/>
        <end position="59"/>
    </location>
</feature>
<evidence type="ECO:0000256" key="2">
    <source>
        <dbReference type="SAM" id="SignalP"/>
    </source>
</evidence>
<dbReference type="Gene3D" id="2.50.20.20">
    <property type="match status" value="1"/>
</dbReference>
<gene>
    <name evidence="3" type="ORF">J2Z83_003582</name>
</gene>
<organism evidence="3 4">
    <name type="scientific">Virgibacillus natechei</name>
    <dbReference type="NCBI Taxonomy" id="1216297"/>
    <lineage>
        <taxon>Bacteria</taxon>
        <taxon>Bacillati</taxon>
        <taxon>Bacillota</taxon>
        <taxon>Bacilli</taxon>
        <taxon>Bacillales</taxon>
        <taxon>Bacillaceae</taxon>
        <taxon>Virgibacillus</taxon>
    </lineage>
</organism>
<feature type="signal peptide" evidence="2">
    <location>
        <begin position="1"/>
        <end position="24"/>
    </location>
</feature>
<keyword evidence="2" id="KW-0732">Signal</keyword>
<dbReference type="PROSITE" id="PS51257">
    <property type="entry name" value="PROKAR_LIPOPROTEIN"/>
    <property type="match status" value="1"/>
</dbReference>